<evidence type="ECO:0000313" key="2">
    <source>
        <dbReference type="Proteomes" id="UP000318693"/>
    </source>
</evidence>
<keyword evidence="2" id="KW-1185">Reference proteome</keyword>
<sequence>MPQNLNEQRPFTAAVNALRDLGYRFQDLATGSHDARSTAWFNHLVNAADPWVVSPPPKDTWVGLARLFKTSETSVREMIAREWFDASPADAVPQRVRPLAFVLDRLSAEDLALVRSVALRLIPPMDDDVFDFGFEDAETSPLDS</sequence>
<dbReference type="AlphaFoldDB" id="A0A552WS32"/>
<proteinExistence type="predicted"/>
<organism evidence="1 2">
    <name type="scientific">Georgenia yuyongxinii</name>
    <dbReference type="NCBI Taxonomy" id="2589797"/>
    <lineage>
        <taxon>Bacteria</taxon>
        <taxon>Bacillati</taxon>
        <taxon>Actinomycetota</taxon>
        <taxon>Actinomycetes</taxon>
        <taxon>Micrococcales</taxon>
        <taxon>Bogoriellaceae</taxon>
        <taxon>Georgenia</taxon>
    </lineage>
</organism>
<comment type="caution">
    <text evidence="1">The sequence shown here is derived from an EMBL/GenBank/DDBJ whole genome shotgun (WGS) entry which is preliminary data.</text>
</comment>
<dbReference type="EMBL" id="VJXR01000020">
    <property type="protein sequence ID" value="TRW45592.1"/>
    <property type="molecule type" value="Genomic_DNA"/>
</dbReference>
<dbReference type="Proteomes" id="UP000318693">
    <property type="component" value="Unassembled WGS sequence"/>
</dbReference>
<accession>A0A552WS32</accession>
<gene>
    <name evidence="1" type="ORF">FJ693_08645</name>
</gene>
<evidence type="ECO:0000313" key="1">
    <source>
        <dbReference type="EMBL" id="TRW45592.1"/>
    </source>
</evidence>
<name>A0A552WS32_9MICO</name>
<protein>
    <submittedName>
        <fullName evidence="1">Uncharacterized protein</fullName>
    </submittedName>
</protein>
<reference evidence="1 2" key="1">
    <citation type="submission" date="2019-07" db="EMBL/GenBank/DDBJ databases">
        <title>Georgenia wutianyii sp. nov. and Georgenia *** sp. nov. isolated from plateau pika (Ochotona curzoniae) in the Qinghai-Tibet plateau of China.</title>
        <authorList>
            <person name="Tian Z."/>
        </authorList>
    </citation>
    <scope>NUCLEOTIDE SEQUENCE [LARGE SCALE GENOMIC DNA]</scope>
    <source>
        <strain evidence="1 2">Z446</strain>
    </source>
</reference>
<dbReference type="RefSeq" id="WP_143418133.1">
    <property type="nucleotide sequence ID" value="NZ_VJXR01000020.1"/>
</dbReference>